<dbReference type="Proteomes" id="UP000317617">
    <property type="component" value="Unassembled WGS sequence"/>
</dbReference>
<evidence type="ECO:0000313" key="4">
    <source>
        <dbReference type="EMBL" id="GEB83630.1"/>
    </source>
</evidence>
<organism evidence="4 5">
    <name type="scientific">Acetobacter orleanensis</name>
    <dbReference type="NCBI Taxonomy" id="104099"/>
    <lineage>
        <taxon>Bacteria</taxon>
        <taxon>Pseudomonadati</taxon>
        <taxon>Pseudomonadota</taxon>
        <taxon>Alphaproteobacteria</taxon>
        <taxon>Acetobacterales</taxon>
        <taxon>Acetobacteraceae</taxon>
        <taxon>Acetobacter</taxon>
    </lineage>
</organism>
<dbReference type="PROSITE" id="PS00211">
    <property type="entry name" value="ABC_TRANSPORTER_1"/>
    <property type="match status" value="1"/>
</dbReference>
<dbReference type="PROSITE" id="PS50893">
    <property type="entry name" value="ABC_TRANSPORTER_2"/>
    <property type="match status" value="1"/>
</dbReference>
<dbReference type="CDD" id="cd03230">
    <property type="entry name" value="ABC_DR_subfamily_A"/>
    <property type="match status" value="1"/>
</dbReference>
<dbReference type="GO" id="GO:0005524">
    <property type="term" value="F:ATP binding"/>
    <property type="evidence" value="ECO:0007669"/>
    <property type="project" value="UniProtKB-KW"/>
</dbReference>
<dbReference type="STRING" id="104099.AD949_03700"/>
<dbReference type="InterPro" id="IPR027417">
    <property type="entry name" value="P-loop_NTPase"/>
</dbReference>
<dbReference type="Gene3D" id="3.40.50.300">
    <property type="entry name" value="P-loop containing nucleotide triphosphate hydrolases"/>
    <property type="match status" value="1"/>
</dbReference>
<sequence length="242" mass="26264">MADAMTPLLRLAEVSVSRHAARVVTDVSLSVRQGAWFGLIGANGSGKTTLLRAVAGRLPFASGSCLLDGAETVSDRPYRATQIGFCPPAETLPDILTGREVLKLLAGSEDTLWRCLGPLRTALQLDTLLDRRIGDCSAGMRQRIALATAFARGQRLVILDEPFNWLDPVAIFDVRETLRSMVDEGLTLITALHDLTTLATNCDTGLLLANGRTALTLDEQALKTARHDLLDFERRTIALLRS</sequence>
<evidence type="ECO:0000259" key="3">
    <source>
        <dbReference type="PROSITE" id="PS50893"/>
    </source>
</evidence>
<dbReference type="EMBL" id="BJMU01000014">
    <property type="protein sequence ID" value="GEB83630.1"/>
    <property type="molecule type" value="Genomic_DNA"/>
</dbReference>
<evidence type="ECO:0000313" key="5">
    <source>
        <dbReference type="Proteomes" id="UP000317617"/>
    </source>
</evidence>
<dbReference type="PANTHER" id="PTHR43158">
    <property type="entry name" value="SKFA PEPTIDE EXPORT ATP-BINDING PROTEIN SKFE"/>
    <property type="match status" value="1"/>
</dbReference>
<name>A0A4Y3TRJ2_9PROT</name>
<gene>
    <name evidence="4" type="ORF">AOR01nite_21070</name>
</gene>
<proteinExistence type="predicted"/>
<dbReference type="GO" id="GO:0016887">
    <property type="term" value="F:ATP hydrolysis activity"/>
    <property type="evidence" value="ECO:0007669"/>
    <property type="project" value="InterPro"/>
</dbReference>
<reference evidence="4 5" key="1">
    <citation type="submission" date="2019-06" db="EMBL/GenBank/DDBJ databases">
        <title>Whole genome shotgun sequence of Acetobacter orleanensis NBRC 13752.</title>
        <authorList>
            <person name="Hosoyama A."/>
            <person name="Uohara A."/>
            <person name="Ohji S."/>
            <person name="Ichikawa N."/>
        </authorList>
    </citation>
    <scope>NUCLEOTIDE SEQUENCE [LARGE SCALE GENOMIC DNA]</scope>
    <source>
        <strain evidence="4 5">NBRC 13752</strain>
    </source>
</reference>
<evidence type="ECO:0000256" key="2">
    <source>
        <dbReference type="ARBA" id="ARBA00022840"/>
    </source>
</evidence>
<dbReference type="Pfam" id="PF00005">
    <property type="entry name" value="ABC_tran"/>
    <property type="match status" value="1"/>
</dbReference>
<comment type="caution">
    <text evidence="4">The sequence shown here is derived from an EMBL/GenBank/DDBJ whole genome shotgun (WGS) entry which is preliminary data.</text>
</comment>
<protein>
    <submittedName>
        <fullName evidence="4">Lantibiotic ABC transporter ATP-binding protein</fullName>
    </submittedName>
</protein>
<keyword evidence="1" id="KW-0547">Nucleotide-binding</keyword>
<dbReference type="InterPro" id="IPR003593">
    <property type="entry name" value="AAA+_ATPase"/>
</dbReference>
<accession>A0A4Y3TRJ2</accession>
<feature type="domain" description="ABC transporter" evidence="3">
    <location>
        <begin position="9"/>
        <end position="235"/>
    </location>
</feature>
<dbReference type="PANTHER" id="PTHR43158:SF2">
    <property type="entry name" value="SKFA PEPTIDE EXPORT ATP-BINDING PROTEIN SKFE"/>
    <property type="match status" value="1"/>
</dbReference>
<keyword evidence="5" id="KW-1185">Reference proteome</keyword>
<dbReference type="SUPFAM" id="SSF52540">
    <property type="entry name" value="P-loop containing nucleoside triphosphate hydrolases"/>
    <property type="match status" value="1"/>
</dbReference>
<dbReference type="SMART" id="SM00382">
    <property type="entry name" value="AAA"/>
    <property type="match status" value="1"/>
</dbReference>
<keyword evidence="2 4" id="KW-0067">ATP-binding</keyword>
<dbReference type="AlphaFoldDB" id="A0A4Y3TRJ2"/>
<dbReference type="InterPro" id="IPR017871">
    <property type="entry name" value="ABC_transporter-like_CS"/>
</dbReference>
<evidence type="ECO:0000256" key="1">
    <source>
        <dbReference type="ARBA" id="ARBA00022741"/>
    </source>
</evidence>
<dbReference type="InterPro" id="IPR003439">
    <property type="entry name" value="ABC_transporter-like_ATP-bd"/>
</dbReference>